<evidence type="ECO:0000256" key="4">
    <source>
        <dbReference type="ARBA" id="ARBA00022679"/>
    </source>
</evidence>
<dbReference type="GO" id="GO:0016757">
    <property type="term" value="F:glycosyltransferase activity"/>
    <property type="evidence" value="ECO:0007669"/>
    <property type="project" value="UniProtKB-KW"/>
</dbReference>
<name>S1NMJ4_9ENTE</name>
<evidence type="ECO:0000256" key="2">
    <source>
        <dbReference type="ARBA" id="ARBA00006739"/>
    </source>
</evidence>
<dbReference type="HOGENOM" id="CLU_023845_9_1_9"/>
<dbReference type="eggNOG" id="COG1216">
    <property type="taxonomic scope" value="Bacteria"/>
</dbReference>
<feature type="domain" description="Glycosyltransferase 2-like" evidence="5">
    <location>
        <begin position="7"/>
        <end position="173"/>
    </location>
</feature>
<gene>
    <name evidence="6" type="ORF">OMK_01624</name>
</gene>
<dbReference type="InterPro" id="IPR001173">
    <property type="entry name" value="Glyco_trans_2-like"/>
</dbReference>
<dbReference type="SUPFAM" id="SSF53448">
    <property type="entry name" value="Nucleotide-diphospho-sugar transferases"/>
    <property type="match status" value="1"/>
</dbReference>
<dbReference type="RefSeq" id="WP_016172790.1">
    <property type="nucleotide sequence ID" value="NZ_ASWK01000001.1"/>
</dbReference>
<reference evidence="6 7" key="1">
    <citation type="submission" date="2013-03" db="EMBL/GenBank/DDBJ databases">
        <title>The Genome Sequence of Enterococcus dispar ATCC_51266 (Illumina only assembly).</title>
        <authorList>
            <consortium name="The Broad Institute Genomics Platform"/>
            <consortium name="The Broad Institute Genome Sequencing Center for Infectious Disease"/>
            <person name="Earl A."/>
            <person name="Russ C."/>
            <person name="Gilmore M."/>
            <person name="Surin D."/>
            <person name="Walker B."/>
            <person name="Young S."/>
            <person name="Zeng Q."/>
            <person name="Gargeya S."/>
            <person name="Fitzgerald M."/>
            <person name="Haas B."/>
            <person name="Abouelleil A."/>
            <person name="Allen A.W."/>
            <person name="Alvarado L."/>
            <person name="Arachchi H.M."/>
            <person name="Berlin A.M."/>
            <person name="Chapman S.B."/>
            <person name="Gainer-Dewar J."/>
            <person name="Goldberg J."/>
            <person name="Griggs A."/>
            <person name="Gujja S."/>
            <person name="Hansen M."/>
            <person name="Howarth C."/>
            <person name="Imamovic A."/>
            <person name="Ireland A."/>
            <person name="Larimer J."/>
            <person name="McCowan C."/>
            <person name="Murphy C."/>
            <person name="Pearson M."/>
            <person name="Poon T.W."/>
            <person name="Priest M."/>
            <person name="Roberts A."/>
            <person name="Saif S."/>
            <person name="Shea T."/>
            <person name="Sisk P."/>
            <person name="Sykes S."/>
            <person name="Wortman J."/>
            <person name="Nusbaum C."/>
            <person name="Birren B."/>
        </authorList>
    </citation>
    <scope>NUCLEOTIDE SEQUENCE [LARGE SCALE GENOMIC DNA]</scope>
    <source>
        <strain evidence="6 7">ATCC 51266</strain>
    </source>
</reference>
<dbReference type="STRING" id="44009.RV01_GL001047"/>
<dbReference type="OrthoDB" id="9771846at2"/>
<keyword evidence="4" id="KW-0808">Transferase</keyword>
<dbReference type="Gene3D" id="3.90.550.10">
    <property type="entry name" value="Spore Coat Polysaccharide Biosynthesis Protein SpsA, Chain A"/>
    <property type="match status" value="1"/>
</dbReference>
<dbReference type="EMBL" id="AHYR01000005">
    <property type="protein sequence ID" value="EOT41448.1"/>
    <property type="molecule type" value="Genomic_DNA"/>
</dbReference>
<protein>
    <recommendedName>
        <fullName evidence="5">Glycosyltransferase 2-like domain-containing protein</fullName>
    </recommendedName>
</protein>
<dbReference type="PANTHER" id="PTHR43179:SF12">
    <property type="entry name" value="GALACTOFURANOSYLTRANSFERASE GLFT2"/>
    <property type="match status" value="1"/>
</dbReference>
<comment type="caution">
    <text evidence="6">The sequence shown here is derived from an EMBL/GenBank/DDBJ whole genome shotgun (WGS) entry which is preliminary data.</text>
</comment>
<comment type="pathway">
    <text evidence="1">Cell wall biogenesis; cell wall polysaccharide biosynthesis.</text>
</comment>
<evidence type="ECO:0000259" key="5">
    <source>
        <dbReference type="Pfam" id="PF00535"/>
    </source>
</evidence>
<sequence>MKSKLGVVIVTYNPDDNVLNSIKASENFITVVVDNGSRENHVKKSLRRFVNENSNFIFVELDTNLGLGAAQNIGCSKLKEMNAKYVVLFDQDTIVDESFLEMAMENYNIAKQRFSNIGVLVPIYYDKQRKKVAEFTARYSGKYRKTSIRNDFQKISFANASGMIFDLELVREIGGMREDFFIDQIDVEFCERVTQNGFDIIATKQLKIIHTVGEGTVTKIGSLEVQHSNHNDVRRYYIAKNSIILNKLYPNDKEFVKLINKRLVKTIFVCFLEKNSIQKILAIFRGVRDGLRYEV</sequence>
<evidence type="ECO:0000256" key="3">
    <source>
        <dbReference type="ARBA" id="ARBA00022676"/>
    </source>
</evidence>
<evidence type="ECO:0000256" key="1">
    <source>
        <dbReference type="ARBA" id="ARBA00004776"/>
    </source>
</evidence>
<comment type="similarity">
    <text evidence="2">Belongs to the glycosyltransferase 2 family.</text>
</comment>
<dbReference type="PATRIC" id="fig|1139219.3.peg.1582"/>
<dbReference type="AlphaFoldDB" id="S1NMJ4"/>
<dbReference type="Pfam" id="PF00535">
    <property type="entry name" value="Glycos_transf_2"/>
    <property type="match status" value="1"/>
</dbReference>
<dbReference type="InterPro" id="IPR029044">
    <property type="entry name" value="Nucleotide-diphossugar_trans"/>
</dbReference>
<evidence type="ECO:0000313" key="7">
    <source>
        <dbReference type="Proteomes" id="UP000014127"/>
    </source>
</evidence>
<dbReference type="PANTHER" id="PTHR43179">
    <property type="entry name" value="RHAMNOSYLTRANSFERASE WBBL"/>
    <property type="match status" value="1"/>
</dbReference>
<proteinExistence type="inferred from homology"/>
<keyword evidence="3" id="KW-0328">Glycosyltransferase</keyword>
<evidence type="ECO:0000313" key="6">
    <source>
        <dbReference type="EMBL" id="EOT41448.1"/>
    </source>
</evidence>
<dbReference type="Proteomes" id="UP000014127">
    <property type="component" value="Unassembled WGS sequence"/>
</dbReference>
<keyword evidence="7" id="KW-1185">Reference proteome</keyword>
<accession>S1NMJ4</accession>
<organism evidence="6 7">
    <name type="scientific">Enterococcus dispar ATCC 51266</name>
    <dbReference type="NCBI Taxonomy" id="1139219"/>
    <lineage>
        <taxon>Bacteria</taxon>
        <taxon>Bacillati</taxon>
        <taxon>Bacillota</taxon>
        <taxon>Bacilli</taxon>
        <taxon>Lactobacillales</taxon>
        <taxon>Enterococcaceae</taxon>
        <taxon>Enterococcus</taxon>
    </lineage>
</organism>